<dbReference type="AlphaFoldDB" id="A0A9E8HKF7"/>
<dbReference type="RefSeq" id="WP_267267781.1">
    <property type="nucleotide sequence ID" value="NZ_CP101527.1"/>
</dbReference>
<accession>A0A9E8HKF7</accession>
<proteinExistence type="predicted"/>
<keyword evidence="2" id="KW-1185">Reference proteome</keyword>
<protein>
    <recommendedName>
        <fullName evidence="3">HEAT repeat domain-containing protein</fullName>
    </recommendedName>
</protein>
<sequence>MGETLHNNALATQLKNDLLRNPENKALVAGLTSENEEVKAQAIKDLGHLALKLKGSKPF</sequence>
<dbReference type="Proteomes" id="UP001164472">
    <property type="component" value="Chromosome"/>
</dbReference>
<name>A0A9E8HKF7_9ALTE</name>
<organism evidence="1 2">
    <name type="scientific">Alkalimarinus sediminis</name>
    <dbReference type="NCBI Taxonomy" id="1632866"/>
    <lineage>
        <taxon>Bacteria</taxon>
        <taxon>Pseudomonadati</taxon>
        <taxon>Pseudomonadota</taxon>
        <taxon>Gammaproteobacteria</taxon>
        <taxon>Alteromonadales</taxon>
        <taxon>Alteromonadaceae</taxon>
        <taxon>Alkalimarinus</taxon>
    </lineage>
</organism>
<evidence type="ECO:0008006" key="3">
    <source>
        <dbReference type="Google" id="ProtNLM"/>
    </source>
</evidence>
<reference evidence="1" key="1">
    <citation type="submission" date="2022-07" db="EMBL/GenBank/DDBJ databases">
        <title>Alkalimarinus sp. nov., isolated from gut of a Alitta virens.</title>
        <authorList>
            <person name="Yang A.I."/>
            <person name="Shin N.-R."/>
        </authorList>
    </citation>
    <scope>NUCLEOTIDE SEQUENCE</scope>
    <source>
        <strain evidence="1">FA028</strain>
    </source>
</reference>
<gene>
    <name evidence="1" type="ORF">NNL22_15610</name>
</gene>
<evidence type="ECO:0000313" key="1">
    <source>
        <dbReference type="EMBL" id="UZW74431.1"/>
    </source>
</evidence>
<evidence type="ECO:0000313" key="2">
    <source>
        <dbReference type="Proteomes" id="UP001164472"/>
    </source>
</evidence>
<dbReference type="KEGG" id="asem:NNL22_15610"/>
<dbReference type="EMBL" id="CP101527">
    <property type="protein sequence ID" value="UZW74431.1"/>
    <property type="molecule type" value="Genomic_DNA"/>
</dbReference>